<evidence type="ECO:0000313" key="1">
    <source>
        <dbReference type="EMBL" id="JAH41730.1"/>
    </source>
</evidence>
<dbReference type="AlphaFoldDB" id="A0A0E9SM56"/>
<organism evidence="1">
    <name type="scientific">Anguilla anguilla</name>
    <name type="common">European freshwater eel</name>
    <name type="synonym">Muraena anguilla</name>
    <dbReference type="NCBI Taxonomy" id="7936"/>
    <lineage>
        <taxon>Eukaryota</taxon>
        <taxon>Metazoa</taxon>
        <taxon>Chordata</taxon>
        <taxon>Craniata</taxon>
        <taxon>Vertebrata</taxon>
        <taxon>Euteleostomi</taxon>
        <taxon>Actinopterygii</taxon>
        <taxon>Neopterygii</taxon>
        <taxon>Teleostei</taxon>
        <taxon>Anguilliformes</taxon>
        <taxon>Anguillidae</taxon>
        <taxon>Anguilla</taxon>
    </lineage>
</organism>
<sequence>MITNTVKLIFNAFSLPGYCNF</sequence>
<protein>
    <submittedName>
        <fullName evidence="1">Uncharacterized protein</fullName>
    </submittedName>
</protein>
<reference evidence="1" key="1">
    <citation type="submission" date="2014-11" db="EMBL/GenBank/DDBJ databases">
        <authorList>
            <person name="Amaro Gonzalez C."/>
        </authorList>
    </citation>
    <scope>NUCLEOTIDE SEQUENCE</scope>
</reference>
<accession>A0A0E9SM56</accession>
<reference evidence="1" key="2">
    <citation type="journal article" date="2015" name="Fish Shellfish Immunol.">
        <title>Early steps in the European eel (Anguilla anguilla)-Vibrio vulnificus interaction in the gills: Role of the RtxA13 toxin.</title>
        <authorList>
            <person name="Callol A."/>
            <person name="Pajuelo D."/>
            <person name="Ebbesson L."/>
            <person name="Teles M."/>
            <person name="MacKenzie S."/>
            <person name="Amaro C."/>
        </authorList>
    </citation>
    <scope>NUCLEOTIDE SEQUENCE</scope>
</reference>
<proteinExistence type="predicted"/>
<dbReference type="EMBL" id="GBXM01066847">
    <property type="protein sequence ID" value="JAH41730.1"/>
    <property type="molecule type" value="Transcribed_RNA"/>
</dbReference>
<name>A0A0E9SM56_ANGAN</name>